<keyword evidence="1" id="KW-0812">Transmembrane</keyword>
<keyword evidence="3" id="KW-1185">Reference proteome</keyword>
<keyword evidence="1" id="KW-0472">Membrane</keyword>
<evidence type="ECO:0000313" key="3">
    <source>
        <dbReference type="Proteomes" id="UP000241118"/>
    </source>
</evidence>
<feature type="transmembrane region" description="Helical" evidence="1">
    <location>
        <begin position="57"/>
        <end position="76"/>
    </location>
</feature>
<dbReference type="RefSeq" id="WP_106613442.1">
    <property type="nucleotide sequence ID" value="NZ_PYAX01000001.1"/>
</dbReference>
<dbReference type="OrthoDB" id="3694885at2"/>
<evidence type="ECO:0000313" key="2">
    <source>
        <dbReference type="EMBL" id="PSL58066.1"/>
    </source>
</evidence>
<organism evidence="2 3">
    <name type="scientific">Saccharothrix carnea</name>
    <dbReference type="NCBI Taxonomy" id="1280637"/>
    <lineage>
        <taxon>Bacteria</taxon>
        <taxon>Bacillati</taxon>
        <taxon>Actinomycetota</taxon>
        <taxon>Actinomycetes</taxon>
        <taxon>Pseudonocardiales</taxon>
        <taxon>Pseudonocardiaceae</taxon>
        <taxon>Saccharothrix</taxon>
    </lineage>
</organism>
<dbReference type="EMBL" id="PYAX01000001">
    <property type="protein sequence ID" value="PSL58066.1"/>
    <property type="molecule type" value="Genomic_DNA"/>
</dbReference>
<accession>A0A2P8IHW4</accession>
<comment type="caution">
    <text evidence="2">The sequence shown here is derived from an EMBL/GenBank/DDBJ whole genome shotgun (WGS) entry which is preliminary data.</text>
</comment>
<proteinExistence type="predicted"/>
<dbReference type="AlphaFoldDB" id="A0A2P8IHW4"/>
<sequence>MIALIGALVGLRAGYRYDRSIGRHPLRSGVKRLVFWALLFVAECLVVPQLAVAVGPVVVLVVFAYVMAVGLAGPWVSEYYRRRAA</sequence>
<reference evidence="2 3" key="1">
    <citation type="submission" date="2018-03" db="EMBL/GenBank/DDBJ databases">
        <title>Genomic Encyclopedia of Type Strains, Phase III (KMG-III): the genomes of soil and plant-associated and newly described type strains.</title>
        <authorList>
            <person name="Whitman W."/>
        </authorList>
    </citation>
    <scope>NUCLEOTIDE SEQUENCE [LARGE SCALE GENOMIC DNA]</scope>
    <source>
        <strain evidence="2 3">CGMCC 4.7097</strain>
    </source>
</reference>
<keyword evidence="1" id="KW-1133">Transmembrane helix</keyword>
<name>A0A2P8IHW4_SACCR</name>
<gene>
    <name evidence="2" type="ORF">B0I31_101281</name>
</gene>
<dbReference type="Proteomes" id="UP000241118">
    <property type="component" value="Unassembled WGS sequence"/>
</dbReference>
<protein>
    <submittedName>
        <fullName evidence="2">Uncharacterized protein</fullName>
    </submittedName>
</protein>
<feature type="transmembrane region" description="Helical" evidence="1">
    <location>
        <begin position="33"/>
        <end position="51"/>
    </location>
</feature>
<evidence type="ECO:0000256" key="1">
    <source>
        <dbReference type="SAM" id="Phobius"/>
    </source>
</evidence>